<reference evidence="1" key="1">
    <citation type="submission" date="2020-03" db="EMBL/GenBank/DDBJ databases">
        <title>The deep terrestrial virosphere.</title>
        <authorList>
            <person name="Holmfeldt K."/>
            <person name="Nilsson E."/>
            <person name="Simone D."/>
            <person name="Lopez-Fernandez M."/>
            <person name="Wu X."/>
            <person name="de Brujin I."/>
            <person name="Lundin D."/>
            <person name="Andersson A."/>
            <person name="Bertilsson S."/>
            <person name="Dopson M."/>
        </authorList>
    </citation>
    <scope>NUCLEOTIDE SEQUENCE</scope>
    <source>
        <strain evidence="1">TM448A00260</strain>
    </source>
</reference>
<dbReference type="EMBL" id="MT143993">
    <property type="protein sequence ID" value="QJA45589.1"/>
    <property type="molecule type" value="Genomic_DNA"/>
</dbReference>
<accession>A0A6H1ZDQ0</accession>
<name>A0A6H1ZDQ0_9ZZZZ</name>
<evidence type="ECO:0000313" key="1">
    <source>
        <dbReference type="EMBL" id="QJA45589.1"/>
    </source>
</evidence>
<gene>
    <name evidence="1" type="ORF">TM448A00260_0018</name>
</gene>
<proteinExistence type="predicted"/>
<dbReference type="AlphaFoldDB" id="A0A6H1ZDQ0"/>
<sequence>MHALLAKLLDKRKIHALTDMTGEERSKFDEWNFILEKEELDSNQLRSFCEHQIALIEQRWNKEELSEKSITKLVQQHIVYKQIISALEAPKEEKQRLIKYLEEMIKTA</sequence>
<organism evidence="1">
    <name type="scientific">viral metagenome</name>
    <dbReference type="NCBI Taxonomy" id="1070528"/>
    <lineage>
        <taxon>unclassified sequences</taxon>
        <taxon>metagenomes</taxon>
        <taxon>organismal metagenomes</taxon>
    </lineage>
</organism>
<protein>
    <submittedName>
        <fullName evidence="1">Uncharacterized protein</fullName>
    </submittedName>
</protein>